<dbReference type="EMBL" id="AGNL01049761">
    <property type="protein sequence ID" value="EJK44384.1"/>
    <property type="molecule type" value="Genomic_DNA"/>
</dbReference>
<dbReference type="SUPFAM" id="SSF82153">
    <property type="entry name" value="FAS1 domain"/>
    <property type="match status" value="1"/>
</dbReference>
<dbReference type="PROSITE" id="PS50213">
    <property type="entry name" value="FAS1"/>
    <property type="match status" value="1"/>
</dbReference>
<proteinExistence type="predicted"/>
<protein>
    <recommendedName>
        <fullName evidence="1">FAS1 domain-containing protein</fullName>
    </recommendedName>
</protein>
<accession>K0R0Q1</accession>
<gene>
    <name evidence="2" type="ORF">THAOC_37076</name>
</gene>
<dbReference type="InterPro" id="IPR000782">
    <property type="entry name" value="FAS1_domain"/>
</dbReference>
<sequence>MLSAAALLSCERKPFASGLPGQSGLARRHGAMRCDDDDDLAMTQDTEKAAAAMAAMAVVRSYADTASGDRIEQRNGRVHRTRSEAQANMYHRVQRLLLATLIGSSAVPIAAQKDSILDIVKSNPEFSTLETVLVAADLDDVLDDDDESVTVFAPPNSAFNDLPQPLVTKLLDAKWKPQLQDVLGYHLVQGKVFSDDLTDGLALTGN</sequence>
<dbReference type="AlphaFoldDB" id="K0R0Q1"/>
<dbReference type="InterPro" id="IPR050904">
    <property type="entry name" value="Adhesion/Biosynth-related"/>
</dbReference>
<dbReference type="Pfam" id="PF02469">
    <property type="entry name" value="Fasciclin"/>
    <property type="match status" value="1"/>
</dbReference>
<feature type="domain" description="FAS1" evidence="1">
    <location>
        <begin position="113"/>
        <end position="206"/>
    </location>
</feature>
<evidence type="ECO:0000313" key="3">
    <source>
        <dbReference type="Proteomes" id="UP000266841"/>
    </source>
</evidence>
<organism evidence="2 3">
    <name type="scientific">Thalassiosira oceanica</name>
    <name type="common">Marine diatom</name>
    <dbReference type="NCBI Taxonomy" id="159749"/>
    <lineage>
        <taxon>Eukaryota</taxon>
        <taxon>Sar</taxon>
        <taxon>Stramenopiles</taxon>
        <taxon>Ochrophyta</taxon>
        <taxon>Bacillariophyta</taxon>
        <taxon>Coscinodiscophyceae</taxon>
        <taxon>Thalassiosirophycidae</taxon>
        <taxon>Thalassiosirales</taxon>
        <taxon>Thalassiosiraceae</taxon>
        <taxon>Thalassiosira</taxon>
    </lineage>
</organism>
<name>K0R0Q1_THAOC</name>
<dbReference type="GO" id="GO:0005615">
    <property type="term" value="C:extracellular space"/>
    <property type="evidence" value="ECO:0007669"/>
    <property type="project" value="TreeGrafter"/>
</dbReference>
<evidence type="ECO:0000313" key="2">
    <source>
        <dbReference type="EMBL" id="EJK44384.1"/>
    </source>
</evidence>
<dbReference type="Proteomes" id="UP000266841">
    <property type="component" value="Unassembled WGS sequence"/>
</dbReference>
<dbReference type="OrthoDB" id="44517at2759"/>
<dbReference type="Gene3D" id="2.30.180.10">
    <property type="entry name" value="FAS1 domain"/>
    <property type="match status" value="1"/>
</dbReference>
<dbReference type="PANTHER" id="PTHR10900:SF77">
    <property type="entry name" value="FI19380P1"/>
    <property type="match status" value="1"/>
</dbReference>
<reference evidence="2 3" key="1">
    <citation type="journal article" date="2012" name="Genome Biol.">
        <title>Genome and low-iron response of an oceanic diatom adapted to chronic iron limitation.</title>
        <authorList>
            <person name="Lommer M."/>
            <person name="Specht M."/>
            <person name="Roy A.S."/>
            <person name="Kraemer L."/>
            <person name="Andreson R."/>
            <person name="Gutowska M.A."/>
            <person name="Wolf J."/>
            <person name="Bergner S.V."/>
            <person name="Schilhabel M.B."/>
            <person name="Klostermeier U.C."/>
            <person name="Beiko R.G."/>
            <person name="Rosenstiel P."/>
            <person name="Hippler M."/>
            <person name="Laroche J."/>
        </authorList>
    </citation>
    <scope>NUCLEOTIDE SEQUENCE [LARGE SCALE GENOMIC DNA]</scope>
    <source>
        <strain evidence="2 3">CCMP1005</strain>
    </source>
</reference>
<comment type="caution">
    <text evidence="2">The sequence shown here is derived from an EMBL/GenBank/DDBJ whole genome shotgun (WGS) entry which is preliminary data.</text>
</comment>
<feature type="non-terminal residue" evidence="2">
    <location>
        <position position="206"/>
    </location>
</feature>
<evidence type="ECO:0000259" key="1">
    <source>
        <dbReference type="PROSITE" id="PS50213"/>
    </source>
</evidence>
<dbReference type="PANTHER" id="PTHR10900">
    <property type="entry name" value="PERIOSTIN-RELATED"/>
    <property type="match status" value="1"/>
</dbReference>
<dbReference type="InterPro" id="IPR036378">
    <property type="entry name" value="FAS1_dom_sf"/>
</dbReference>
<keyword evidence="3" id="KW-1185">Reference proteome</keyword>